<dbReference type="RefSeq" id="WP_386051003.1">
    <property type="nucleotide sequence ID" value="NZ_JBHTKH010000001.1"/>
</dbReference>
<organism evidence="1 2">
    <name type="scientific">Terrabacter terrigena</name>
    <dbReference type="NCBI Taxonomy" id="574718"/>
    <lineage>
        <taxon>Bacteria</taxon>
        <taxon>Bacillati</taxon>
        <taxon>Actinomycetota</taxon>
        <taxon>Actinomycetes</taxon>
        <taxon>Micrococcales</taxon>
        <taxon>Intrasporangiaceae</taxon>
        <taxon>Terrabacter</taxon>
    </lineage>
</organism>
<dbReference type="Proteomes" id="UP001597046">
    <property type="component" value="Unassembled WGS sequence"/>
</dbReference>
<dbReference type="EMBL" id="JBHTKH010000001">
    <property type="protein sequence ID" value="MFD1053506.1"/>
    <property type="molecule type" value="Genomic_DNA"/>
</dbReference>
<gene>
    <name evidence="1" type="ORF">ACFQ2V_04235</name>
</gene>
<reference evidence="2" key="1">
    <citation type="journal article" date="2019" name="Int. J. Syst. Evol. Microbiol.">
        <title>The Global Catalogue of Microorganisms (GCM) 10K type strain sequencing project: providing services to taxonomists for standard genome sequencing and annotation.</title>
        <authorList>
            <consortium name="The Broad Institute Genomics Platform"/>
            <consortium name="The Broad Institute Genome Sequencing Center for Infectious Disease"/>
            <person name="Wu L."/>
            <person name="Ma J."/>
        </authorList>
    </citation>
    <scope>NUCLEOTIDE SEQUENCE [LARGE SCALE GENOMIC DNA]</scope>
    <source>
        <strain evidence="2">CCUG 57508</strain>
    </source>
</reference>
<evidence type="ECO:0000313" key="2">
    <source>
        <dbReference type="Proteomes" id="UP001597046"/>
    </source>
</evidence>
<name>A0ABW3MSQ2_9MICO</name>
<proteinExistence type="predicted"/>
<keyword evidence="2" id="KW-1185">Reference proteome</keyword>
<comment type="caution">
    <text evidence="1">The sequence shown here is derived from an EMBL/GenBank/DDBJ whole genome shotgun (WGS) entry which is preliminary data.</text>
</comment>
<evidence type="ECO:0008006" key="3">
    <source>
        <dbReference type="Google" id="ProtNLM"/>
    </source>
</evidence>
<evidence type="ECO:0000313" key="1">
    <source>
        <dbReference type="EMBL" id="MFD1053506.1"/>
    </source>
</evidence>
<protein>
    <recommendedName>
        <fullName evidence="3">ACT domain-containing protein</fullName>
    </recommendedName>
</protein>
<accession>A0ABW3MSQ2</accession>
<sequence length="94" mass="10166">MPAPTETPKLQPDLLLEIDVRSGDASLLRVISTLHHRHARVQSLTYEGSGGQISHLRVRVAVGAPRRGHLVSALDRCVDVVRVLPVPTFEGATA</sequence>